<gene>
    <name evidence="2" type="ORF">E2C01_011388</name>
</gene>
<evidence type="ECO:0000313" key="2">
    <source>
        <dbReference type="EMBL" id="MPC18503.1"/>
    </source>
</evidence>
<evidence type="ECO:0000313" key="3">
    <source>
        <dbReference type="Proteomes" id="UP000324222"/>
    </source>
</evidence>
<name>A0A5B7DB90_PORTR</name>
<feature type="region of interest" description="Disordered" evidence="1">
    <location>
        <begin position="42"/>
        <end position="76"/>
    </location>
</feature>
<sequence>MFVGSHYIEPLGATRSGRRGRASVQHSLITDVYLHTCHSNTPLSDTPSLSDAPHESNGFRAHSGDMKPGGQVVCRV</sequence>
<dbReference type="Proteomes" id="UP000324222">
    <property type="component" value="Unassembled WGS sequence"/>
</dbReference>
<evidence type="ECO:0000256" key="1">
    <source>
        <dbReference type="SAM" id="MobiDB-lite"/>
    </source>
</evidence>
<comment type="caution">
    <text evidence="2">The sequence shown here is derived from an EMBL/GenBank/DDBJ whole genome shotgun (WGS) entry which is preliminary data.</text>
</comment>
<feature type="region of interest" description="Disordered" evidence="1">
    <location>
        <begin position="1"/>
        <end position="20"/>
    </location>
</feature>
<protein>
    <submittedName>
        <fullName evidence="2">Uncharacterized protein</fullName>
    </submittedName>
</protein>
<keyword evidence="3" id="KW-1185">Reference proteome</keyword>
<proteinExistence type="predicted"/>
<reference evidence="2 3" key="1">
    <citation type="submission" date="2019-05" db="EMBL/GenBank/DDBJ databases">
        <title>Another draft genome of Portunus trituberculatus and its Hox gene families provides insights of decapod evolution.</title>
        <authorList>
            <person name="Jeong J.-H."/>
            <person name="Song I."/>
            <person name="Kim S."/>
            <person name="Choi T."/>
            <person name="Kim D."/>
            <person name="Ryu S."/>
            <person name="Kim W."/>
        </authorList>
    </citation>
    <scope>NUCLEOTIDE SEQUENCE [LARGE SCALE GENOMIC DNA]</scope>
    <source>
        <tissue evidence="2">Muscle</tissue>
    </source>
</reference>
<dbReference type="EMBL" id="VSRR010000686">
    <property type="protein sequence ID" value="MPC18503.1"/>
    <property type="molecule type" value="Genomic_DNA"/>
</dbReference>
<dbReference type="AlphaFoldDB" id="A0A5B7DB90"/>
<organism evidence="2 3">
    <name type="scientific">Portunus trituberculatus</name>
    <name type="common">Swimming crab</name>
    <name type="synonym">Neptunus trituberculatus</name>
    <dbReference type="NCBI Taxonomy" id="210409"/>
    <lineage>
        <taxon>Eukaryota</taxon>
        <taxon>Metazoa</taxon>
        <taxon>Ecdysozoa</taxon>
        <taxon>Arthropoda</taxon>
        <taxon>Crustacea</taxon>
        <taxon>Multicrustacea</taxon>
        <taxon>Malacostraca</taxon>
        <taxon>Eumalacostraca</taxon>
        <taxon>Eucarida</taxon>
        <taxon>Decapoda</taxon>
        <taxon>Pleocyemata</taxon>
        <taxon>Brachyura</taxon>
        <taxon>Eubrachyura</taxon>
        <taxon>Portunoidea</taxon>
        <taxon>Portunidae</taxon>
        <taxon>Portuninae</taxon>
        <taxon>Portunus</taxon>
    </lineage>
</organism>
<accession>A0A5B7DB90</accession>